<reference evidence="13 14" key="1">
    <citation type="submission" date="2016-10" db="EMBL/GenBank/DDBJ databases">
        <authorList>
            <person name="de Groot N.N."/>
        </authorList>
    </citation>
    <scope>NUCLEOTIDE SEQUENCE [LARGE SCALE GENOMIC DNA]</scope>
    <source>
        <strain evidence="13 14">DSM 21800</strain>
    </source>
</reference>
<evidence type="ECO:0000256" key="3">
    <source>
        <dbReference type="ARBA" id="ARBA00023015"/>
    </source>
</evidence>
<evidence type="ECO:0000256" key="6">
    <source>
        <dbReference type="ARBA" id="ARBA00024916"/>
    </source>
</evidence>
<evidence type="ECO:0000313" key="14">
    <source>
        <dbReference type="Proteomes" id="UP000199103"/>
    </source>
</evidence>
<accession>A0A1H1QPA5</accession>
<feature type="region of interest" description="Disordered" evidence="10">
    <location>
        <begin position="45"/>
        <end position="65"/>
    </location>
</feature>
<evidence type="ECO:0000256" key="2">
    <source>
        <dbReference type="ARBA" id="ARBA00013729"/>
    </source>
</evidence>
<dbReference type="Proteomes" id="UP000199103">
    <property type="component" value="Chromosome I"/>
</dbReference>
<evidence type="ECO:0000259" key="12">
    <source>
        <dbReference type="Pfam" id="PF03449"/>
    </source>
</evidence>
<evidence type="ECO:0000256" key="10">
    <source>
        <dbReference type="SAM" id="MobiDB-lite"/>
    </source>
</evidence>
<dbReference type="InterPro" id="IPR001437">
    <property type="entry name" value="Tscrpt_elong_fac_GreA/B_C"/>
</dbReference>
<dbReference type="SUPFAM" id="SSF54534">
    <property type="entry name" value="FKBP-like"/>
    <property type="match status" value="1"/>
</dbReference>
<keyword evidence="3 8" id="KW-0805">Transcription regulation</keyword>
<proteinExistence type="inferred from homology"/>
<sequence>MSENTSTETIWLTQDAYDKLAADLDHLTGAGRTEVAAKIAAAREEGDLRENGGYHAAREEQGQQEARIRQLTDMLRRAKVGEAPANSDEVAPGMEVTIAFFGDESDTETFLLGSREMLGMDDSKASVYSPQSPLGAAILGKQPGDEVSYDAPNGKPISVTIIKVQPYQS</sequence>
<feature type="domain" description="Transcription elongation factor GreA/GreB N-terminal" evidence="12">
    <location>
        <begin position="10"/>
        <end position="80"/>
    </location>
</feature>
<dbReference type="InterPro" id="IPR006359">
    <property type="entry name" value="Tscrpt_elong_fac_GreA"/>
</dbReference>
<dbReference type="PANTHER" id="PTHR30437">
    <property type="entry name" value="TRANSCRIPTION ELONGATION FACTOR GREA"/>
    <property type="match status" value="1"/>
</dbReference>
<protein>
    <recommendedName>
        <fullName evidence="2 8">Transcription elongation factor GreA</fullName>
    </recommendedName>
    <alternativeName>
        <fullName evidence="7 8">Transcript cleavage factor GreA</fullName>
    </alternativeName>
</protein>
<dbReference type="InterPro" id="IPR023459">
    <property type="entry name" value="Tscrpt_elong_fac_GreA/B_fam"/>
</dbReference>
<dbReference type="PROSITE" id="PS00830">
    <property type="entry name" value="GREAB_2"/>
    <property type="match status" value="1"/>
</dbReference>
<dbReference type="PANTHER" id="PTHR30437:SF4">
    <property type="entry name" value="TRANSCRIPTION ELONGATION FACTOR GREA"/>
    <property type="match status" value="1"/>
</dbReference>
<dbReference type="InterPro" id="IPR036953">
    <property type="entry name" value="GreA/GreB_C_sf"/>
</dbReference>
<comment type="function">
    <text evidence="6 8 9">Necessary for efficient RNA polymerase transcription elongation past template-encoded arresting sites. The arresting sites in DNA have the property of trapping a certain fraction of elongating RNA polymerases that pass through, resulting in locked ternary complexes. Cleavage of the nascent transcript by cleavage factors such as GreA or GreB allows the resumption of elongation from the new 3'terminus. GreA releases sequences of 2 to 3 nucleotides.</text>
</comment>
<evidence type="ECO:0000256" key="5">
    <source>
        <dbReference type="ARBA" id="ARBA00023163"/>
    </source>
</evidence>
<dbReference type="GO" id="GO:0003746">
    <property type="term" value="F:translation elongation factor activity"/>
    <property type="evidence" value="ECO:0007669"/>
    <property type="project" value="UniProtKB-KW"/>
</dbReference>
<keyword evidence="5 8" id="KW-0804">Transcription</keyword>
<dbReference type="InterPro" id="IPR018151">
    <property type="entry name" value="TF_GreA/GreB_CS"/>
</dbReference>
<dbReference type="GO" id="GO:0003677">
    <property type="term" value="F:DNA binding"/>
    <property type="evidence" value="ECO:0007669"/>
    <property type="project" value="UniProtKB-UniRule"/>
</dbReference>
<keyword evidence="4 8" id="KW-0238">DNA-binding</keyword>
<organism evidence="13 14">
    <name type="scientific">Microlunatus soli</name>
    <dbReference type="NCBI Taxonomy" id="630515"/>
    <lineage>
        <taxon>Bacteria</taxon>
        <taxon>Bacillati</taxon>
        <taxon>Actinomycetota</taxon>
        <taxon>Actinomycetes</taxon>
        <taxon>Propionibacteriales</taxon>
        <taxon>Propionibacteriaceae</taxon>
        <taxon>Microlunatus</taxon>
    </lineage>
</organism>
<feature type="domain" description="Transcription elongation factor GreA/GreB C-terminal" evidence="11">
    <location>
        <begin position="87"/>
        <end position="165"/>
    </location>
</feature>
<dbReference type="GO" id="GO:0070063">
    <property type="term" value="F:RNA polymerase binding"/>
    <property type="evidence" value="ECO:0007669"/>
    <property type="project" value="InterPro"/>
</dbReference>
<evidence type="ECO:0000256" key="4">
    <source>
        <dbReference type="ARBA" id="ARBA00023125"/>
    </source>
</evidence>
<dbReference type="NCBIfam" id="TIGR01462">
    <property type="entry name" value="greA"/>
    <property type="match status" value="1"/>
</dbReference>
<dbReference type="EMBL" id="LT629772">
    <property type="protein sequence ID" value="SDS25206.1"/>
    <property type="molecule type" value="Genomic_DNA"/>
</dbReference>
<evidence type="ECO:0000256" key="9">
    <source>
        <dbReference type="RuleBase" id="RU000556"/>
    </source>
</evidence>
<dbReference type="AlphaFoldDB" id="A0A1H1QPA5"/>
<evidence type="ECO:0000259" key="11">
    <source>
        <dbReference type="Pfam" id="PF01272"/>
    </source>
</evidence>
<name>A0A1H1QPA5_9ACTN</name>
<dbReference type="STRING" id="630515.SAMN04489812_1338"/>
<evidence type="ECO:0000256" key="8">
    <source>
        <dbReference type="HAMAP-Rule" id="MF_00105"/>
    </source>
</evidence>
<dbReference type="RefSeq" id="WP_091521783.1">
    <property type="nucleotide sequence ID" value="NZ_LT629772.1"/>
</dbReference>
<dbReference type="InterPro" id="IPR036805">
    <property type="entry name" value="Tscrpt_elong_fac_GreA/B_N_sf"/>
</dbReference>
<comment type="similarity">
    <text evidence="1 8 9">Belongs to the GreA/GreB family.</text>
</comment>
<dbReference type="SUPFAM" id="SSF46557">
    <property type="entry name" value="GreA transcript cleavage protein, N-terminal domain"/>
    <property type="match status" value="1"/>
</dbReference>
<dbReference type="InterPro" id="IPR028624">
    <property type="entry name" value="Tscrpt_elong_fac_GreA/B"/>
</dbReference>
<keyword evidence="13" id="KW-0251">Elongation factor</keyword>
<evidence type="ECO:0000313" key="13">
    <source>
        <dbReference type="EMBL" id="SDS25206.1"/>
    </source>
</evidence>
<dbReference type="HAMAP" id="MF_00105">
    <property type="entry name" value="GreA_GreB"/>
    <property type="match status" value="1"/>
</dbReference>
<dbReference type="Pfam" id="PF01272">
    <property type="entry name" value="GreA_GreB"/>
    <property type="match status" value="1"/>
</dbReference>
<dbReference type="PIRSF" id="PIRSF006092">
    <property type="entry name" value="GreA_GreB"/>
    <property type="match status" value="1"/>
</dbReference>
<dbReference type="Gene3D" id="1.10.287.180">
    <property type="entry name" value="Transcription elongation factor, GreA/GreB, N-terminal domain"/>
    <property type="match status" value="1"/>
</dbReference>
<dbReference type="GO" id="GO:0006354">
    <property type="term" value="P:DNA-templated transcription elongation"/>
    <property type="evidence" value="ECO:0007669"/>
    <property type="project" value="TreeGrafter"/>
</dbReference>
<evidence type="ECO:0000256" key="7">
    <source>
        <dbReference type="ARBA" id="ARBA00030776"/>
    </source>
</evidence>
<dbReference type="InterPro" id="IPR022691">
    <property type="entry name" value="Tscrpt_elong_fac_GreA/B_N"/>
</dbReference>
<dbReference type="Pfam" id="PF03449">
    <property type="entry name" value="GreA_GreB_N"/>
    <property type="match status" value="1"/>
</dbReference>
<keyword evidence="14" id="KW-1185">Reference proteome</keyword>
<dbReference type="GO" id="GO:0032784">
    <property type="term" value="P:regulation of DNA-templated transcription elongation"/>
    <property type="evidence" value="ECO:0007669"/>
    <property type="project" value="UniProtKB-UniRule"/>
</dbReference>
<dbReference type="FunFam" id="1.10.287.180:FF:000001">
    <property type="entry name" value="Transcription elongation factor GreA"/>
    <property type="match status" value="1"/>
</dbReference>
<gene>
    <name evidence="8" type="primary">greA</name>
    <name evidence="13" type="ORF">SAMN04489812_1338</name>
</gene>
<keyword evidence="13" id="KW-0648">Protein biosynthesis</keyword>
<dbReference type="OrthoDB" id="9797227at2"/>
<dbReference type="Gene3D" id="3.10.50.30">
    <property type="entry name" value="Transcription elongation factor, GreA/GreB, C-terminal domain"/>
    <property type="match status" value="1"/>
</dbReference>
<dbReference type="NCBIfam" id="NF001262">
    <property type="entry name" value="PRK00226.1-3"/>
    <property type="match status" value="1"/>
</dbReference>
<evidence type="ECO:0000256" key="1">
    <source>
        <dbReference type="ARBA" id="ARBA00008213"/>
    </source>
</evidence>